<dbReference type="CDD" id="cd11717">
    <property type="entry name" value="THUMP_THUMPD1_like"/>
    <property type="match status" value="1"/>
</dbReference>
<feature type="region of interest" description="Disordered" evidence="1">
    <location>
        <begin position="142"/>
        <end position="163"/>
    </location>
</feature>
<sequence length="412" mass="45204">MSARGDSDKKKRKAYYRKCAAASKRQRLSCDSSYAKGKSVPKALAPGMTGYIVTCNKRESSALMDAFRLLNDALHRFEECKSAAPDDITKNGHTSVNSETSDDHVNNGQEQTTTKESDKSPSGSNDEDEDILSQLQRENANLTEDTNSATDVTTHETNQDSSKAARTFSFYSVRSGVSNCLFILHYPNTICAADLACSIFEHLLETQESQSRNVLRLMPVAGTCHASPTELERCVQTLWATFLKRSSPAGSCQATVTEGNNCSLKATPDCSTLAQTDSQATLPGSEDNAKSELGVPLPDDFHRLCPNVPPQLARTSTIEGPKTYLVMFKARNYDRLSREVAMNTVVSAVRTVDSTWSVCPDSPSVMIFVNVFRNVACVSFLENFDRYRKYNIAELLLPPSNAAQAAKEESPN</sequence>
<gene>
    <name evidence="3" type="ORF">CDAUBV1_LOCUS14097</name>
</gene>
<feature type="compositionally biased region" description="Polar residues" evidence="1">
    <location>
        <begin position="142"/>
        <end position="152"/>
    </location>
</feature>
<dbReference type="InterPro" id="IPR004114">
    <property type="entry name" value="THUMP_dom"/>
</dbReference>
<feature type="domain" description="THUMP" evidence="2">
    <location>
        <begin position="314"/>
        <end position="379"/>
    </location>
</feature>
<name>A0AAV2TVY8_CALDB</name>
<evidence type="ECO:0000313" key="4">
    <source>
        <dbReference type="Proteomes" id="UP001497525"/>
    </source>
</evidence>
<evidence type="ECO:0000313" key="3">
    <source>
        <dbReference type="EMBL" id="CAL5139048.1"/>
    </source>
</evidence>
<dbReference type="GO" id="GO:0003723">
    <property type="term" value="F:RNA binding"/>
    <property type="evidence" value="ECO:0007669"/>
    <property type="project" value="InterPro"/>
</dbReference>
<organism evidence="3 4">
    <name type="scientific">Calicophoron daubneyi</name>
    <name type="common">Rumen fluke</name>
    <name type="synonym">Paramphistomum daubneyi</name>
    <dbReference type="NCBI Taxonomy" id="300641"/>
    <lineage>
        <taxon>Eukaryota</taxon>
        <taxon>Metazoa</taxon>
        <taxon>Spiralia</taxon>
        <taxon>Lophotrochozoa</taxon>
        <taxon>Platyhelminthes</taxon>
        <taxon>Trematoda</taxon>
        <taxon>Digenea</taxon>
        <taxon>Plagiorchiida</taxon>
        <taxon>Pronocephalata</taxon>
        <taxon>Paramphistomoidea</taxon>
        <taxon>Paramphistomidae</taxon>
        <taxon>Calicophoron</taxon>
    </lineage>
</organism>
<evidence type="ECO:0000256" key="1">
    <source>
        <dbReference type="SAM" id="MobiDB-lite"/>
    </source>
</evidence>
<dbReference type="PANTHER" id="PTHR13452:SF10">
    <property type="entry name" value="THUMP DOMAIN-CONTAINING PROTEIN 1"/>
    <property type="match status" value="1"/>
</dbReference>
<accession>A0AAV2TVY8</accession>
<proteinExistence type="predicted"/>
<dbReference type="PANTHER" id="PTHR13452">
    <property type="entry name" value="THUMP DOMAIN CONTAINING PROTEIN 1-RELATED"/>
    <property type="match status" value="1"/>
</dbReference>
<dbReference type="AlphaFoldDB" id="A0AAV2TVY8"/>
<protein>
    <recommendedName>
        <fullName evidence="2">THUMP domain-containing protein</fullName>
    </recommendedName>
</protein>
<feature type="region of interest" description="Disordered" evidence="1">
    <location>
        <begin position="85"/>
        <end position="130"/>
    </location>
</feature>
<reference evidence="3" key="1">
    <citation type="submission" date="2024-06" db="EMBL/GenBank/DDBJ databases">
        <authorList>
            <person name="Liu X."/>
            <person name="Lenzi L."/>
            <person name="Haldenby T S."/>
            <person name="Uol C."/>
        </authorList>
    </citation>
    <scope>NUCLEOTIDE SEQUENCE</scope>
</reference>
<dbReference type="GO" id="GO:0006400">
    <property type="term" value="P:tRNA modification"/>
    <property type="evidence" value="ECO:0007669"/>
    <property type="project" value="InterPro"/>
</dbReference>
<dbReference type="Proteomes" id="UP001497525">
    <property type="component" value="Unassembled WGS sequence"/>
</dbReference>
<dbReference type="Gene3D" id="3.30.2300.10">
    <property type="entry name" value="THUMP superfamily"/>
    <property type="match status" value="1"/>
</dbReference>
<comment type="caution">
    <text evidence="3">The sequence shown here is derived from an EMBL/GenBank/DDBJ whole genome shotgun (WGS) entry which is preliminary data.</text>
</comment>
<dbReference type="Pfam" id="PF02926">
    <property type="entry name" value="THUMP"/>
    <property type="match status" value="1"/>
</dbReference>
<dbReference type="InterPro" id="IPR040183">
    <property type="entry name" value="THUMPD1-like"/>
</dbReference>
<dbReference type="EMBL" id="CAXLJL010000578">
    <property type="protein sequence ID" value="CAL5139048.1"/>
    <property type="molecule type" value="Genomic_DNA"/>
</dbReference>
<dbReference type="SUPFAM" id="SSF143437">
    <property type="entry name" value="THUMP domain-like"/>
    <property type="match status" value="1"/>
</dbReference>
<evidence type="ECO:0000259" key="2">
    <source>
        <dbReference type="Pfam" id="PF02926"/>
    </source>
</evidence>